<dbReference type="Proteomes" id="UP000695802">
    <property type="component" value="Unassembled WGS sequence"/>
</dbReference>
<comment type="pathway">
    <text evidence="2 8">Cofactor biosynthesis; biotin biosynthesis.</text>
</comment>
<dbReference type="GO" id="GO:0008710">
    <property type="term" value="F:8-amino-7-oxononanoate synthase activity"/>
    <property type="evidence" value="ECO:0007669"/>
    <property type="project" value="UniProtKB-EC"/>
</dbReference>
<dbReference type="InterPro" id="IPR015424">
    <property type="entry name" value="PyrdxlP-dep_Trfase"/>
</dbReference>
<feature type="region of interest" description="Disordered" evidence="9">
    <location>
        <begin position="1"/>
        <end position="76"/>
    </location>
</feature>
<evidence type="ECO:0000256" key="4">
    <source>
        <dbReference type="ARBA" id="ARBA00022679"/>
    </source>
</evidence>
<dbReference type="PANTHER" id="PTHR13693:SF100">
    <property type="entry name" value="8-AMINO-7-OXONONANOATE SYNTHASE"/>
    <property type="match status" value="1"/>
</dbReference>
<organism evidence="11 12">
    <name type="scientific">Xanthomonas bonasiae</name>
    <dbReference type="NCBI Taxonomy" id="2810351"/>
    <lineage>
        <taxon>Bacteria</taxon>
        <taxon>Pseudomonadati</taxon>
        <taxon>Pseudomonadota</taxon>
        <taxon>Gammaproteobacteria</taxon>
        <taxon>Lysobacterales</taxon>
        <taxon>Lysobacteraceae</taxon>
        <taxon>Xanthomonas</taxon>
    </lineage>
</organism>
<dbReference type="NCBIfam" id="TIGR00858">
    <property type="entry name" value="bioF"/>
    <property type="match status" value="1"/>
</dbReference>
<sequence length="472" mass="50945">MRTTTPAPCMRTSPHRRRQRTGRRSPRRWSDASAPRRRARVHPPIRPSIAGGARPGRGRATLANRSQAPPPMARPDLHDRIQSLRKLREAQGRIRVRRSVGRRDGVRLELDGRWLTGFCSNDYLGLAQQFEVLAALQDAAAREGVGATASHLVCGHHALHESLEREVADWLGYPRALLFGSGFLANLAVQQALLSEEEDVCVQDRLNHASLLDATRLAGCRLRRYPHLDTEGAMRQLKHAADGAAMLATDGVFSMDGDIAPLRSLTLVARMQQALMYVDDAHGVGVVGPHGRGCVAEAGLGVDDVPLQLVTLGKALGGYGALVVGDEALIRHLAETARPYLYTTALPPAQAAASLAAVKLARRDQWRRERLVETIAAFRGGARRHGLELMASDTPIQPLLCGDEASALALSAALEQAGFLVSAIRPPTVPEGKSRLRVTLSALHTPAQVQALLDALALARDRLAVHPVGLPA</sequence>
<keyword evidence="4 8" id="KW-0808">Transferase</keyword>
<dbReference type="SUPFAM" id="SSF53383">
    <property type="entry name" value="PLP-dependent transferases"/>
    <property type="match status" value="1"/>
</dbReference>
<comment type="cofactor">
    <cofactor evidence="1 8">
        <name>pyridoxal 5'-phosphate</name>
        <dbReference type="ChEBI" id="CHEBI:597326"/>
    </cofactor>
</comment>
<keyword evidence="11" id="KW-0012">Acyltransferase</keyword>
<dbReference type="Pfam" id="PF00155">
    <property type="entry name" value="Aminotran_1_2"/>
    <property type="match status" value="1"/>
</dbReference>
<feature type="binding site" evidence="8">
    <location>
        <position position="254"/>
    </location>
    <ligand>
        <name>pyridoxal 5'-phosphate</name>
        <dbReference type="ChEBI" id="CHEBI:597326"/>
    </ligand>
</feature>
<feature type="modified residue" description="N6-(pyridoxal phosphate)lysine" evidence="8">
    <location>
        <position position="314"/>
    </location>
</feature>
<feature type="binding site" evidence="8">
    <location>
        <position position="311"/>
    </location>
    <ligand>
        <name>pyridoxal 5'-phosphate</name>
        <dbReference type="ChEBI" id="CHEBI:597326"/>
    </ligand>
</feature>
<gene>
    <name evidence="8 11" type="primary">bioF</name>
    <name evidence="11" type="ORF">JR064_17695</name>
</gene>
<dbReference type="EC" id="2.3.1.47" evidence="8"/>
<feature type="binding site" evidence="8">
    <location>
        <position position="208"/>
    </location>
    <ligand>
        <name>substrate</name>
    </ligand>
</feature>
<keyword evidence="12" id="KW-1185">Reference proteome</keyword>
<accession>A0ABS3BAP5</accession>
<name>A0ABS3BAP5_9XANT</name>
<keyword evidence="6 8" id="KW-0663">Pyridoxal phosphate</keyword>
<dbReference type="Gene3D" id="3.90.1150.10">
    <property type="entry name" value="Aspartate Aminotransferase, domain 1"/>
    <property type="match status" value="1"/>
</dbReference>
<dbReference type="InterPro" id="IPR004839">
    <property type="entry name" value="Aminotransferase_I/II_large"/>
</dbReference>
<dbReference type="PANTHER" id="PTHR13693">
    <property type="entry name" value="CLASS II AMINOTRANSFERASE/8-AMINO-7-OXONONANOATE SYNTHASE"/>
    <property type="match status" value="1"/>
</dbReference>
<feature type="binding site" evidence="8">
    <location>
        <position position="95"/>
    </location>
    <ligand>
        <name>substrate</name>
    </ligand>
</feature>
<evidence type="ECO:0000256" key="5">
    <source>
        <dbReference type="ARBA" id="ARBA00022756"/>
    </source>
</evidence>
<evidence type="ECO:0000256" key="3">
    <source>
        <dbReference type="ARBA" id="ARBA00011738"/>
    </source>
</evidence>
<protein>
    <recommendedName>
        <fullName evidence="8">8-amino-7-oxononanoate synthase</fullName>
        <shortName evidence="8">AONS</shortName>
        <ecNumber evidence="8">2.3.1.47</ecNumber>
    </recommendedName>
    <alternativeName>
        <fullName evidence="8">7-keto-8-amino-pelargonic acid synthase</fullName>
        <shortName evidence="8">7-KAP synthase</shortName>
        <shortName evidence="8">KAPA synthase</shortName>
    </alternativeName>
    <alternativeName>
        <fullName evidence="8">8-amino-7-ketopelargonate synthase</fullName>
    </alternativeName>
</protein>
<evidence type="ECO:0000256" key="8">
    <source>
        <dbReference type="HAMAP-Rule" id="MF_01693"/>
    </source>
</evidence>
<comment type="subunit">
    <text evidence="3 8">Homodimer.</text>
</comment>
<dbReference type="InterPro" id="IPR050087">
    <property type="entry name" value="AON_synthase_class-II"/>
</dbReference>
<evidence type="ECO:0000256" key="9">
    <source>
        <dbReference type="SAM" id="MobiDB-lite"/>
    </source>
</evidence>
<feature type="binding site" evidence="8">
    <location>
        <position position="428"/>
    </location>
    <ligand>
        <name>substrate</name>
    </ligand>
</feature>
<evidence type="ECO:0000256" key="2">
    <source>
        <dbReference type="ARBA" id="ARBA00004746"/>
    </source>
</evidence>
<evidence type="ECO:0000256" key="6">
    <source>
        <dbReference type="ARBA" id="ARBA00022898"/>
    </source>
</evidence>
<evidence type="ECO:0000313" key="11">
    <source>
        <dbReference type="EMBL" id="MBN6104004.1"/>
    </source>
</evidence>
<comment type="similarity">
    <text evidence="8">Belongs to the class-II pyridoxal-phosphate-dependent aminotransferase family. BioF subfamily.</text>
</comment>
<dbReference type="InterPro" id="IPR015422">
    <property type="entry name" value="PyrdxlP-dep_Trfase_small"/>
</dbReference>
<proteinExistence type="inferred from homology"/>
<reference evidence="11 12" key="1">
    <citation type="submission" date="2021-02" db="EMBL/GenBank/DDBJ databases">
        <title>Taxonomically Unique Crown Gall-Associated Xanthomonas Stains Have Deficiency in Virulence Repertories.</title>
        <authorList>
            <person name="Mafakheri H."/>
            <person name="Taghavi S.M."/>
            <person name="Dimkic I."/>
            <person name="Nemanja K."/>
            <person name="Osdaghi E."/>
        </authorList>
    </citation>
    <scope>NUCLEOTIDE SEQUENCE [LARGE SCALE GENOMIC DNA]</scope>
    <source>
        <strain evidence="11 12">FX4</strain>
    </source>
</reference>
<evidence type="ECO:0000313" key="12">
    <source>
        <dbReference type="Proteomes" id="UP000695802"/>
    </source>
</evidence>
<dbReference type="InterPro" id="IPR004723">
    <property type="entry name" value="AONS_Archaea/Proteobacteria"/>
</dbReference>
<feature type="binding site" evidence="8">
    <location>
        <begin position="182"/>
        <end position="183"/>
    </location>
    <ligand>
        <name>pyridoxal 5'-phosphate</name>
        <dbReference type="ChEBI" id="CHEBI:597326"/>
    </ligand>
</feature>
<feature type="domain" description="Aminotransferase class I/classII large" evidence="10">
    <location>
        <begin position="116"/>
        <end position="456"/>
    </location>
</feature>
<dbReference type="InterPro" id="IPR015421">
    <property type="entry name" value="PyrdxlP-dep_Trfase_major"/>
</dbReference>
<keyword evidence="5 8" id="KW-0093">Biotin biosynthesis</keyword>
<evidence type="ECO:0000259" key="10">
    <source>
        <dbReference type="Pfam" id="PF00155"/>
    </source>
</evidence>
<dbReference type="EMBL" id="JAFIWB010000024">
    <property type="protein sequence ID" value="MBN6104004.1"/>
    <property type="molecule type" value="Genomic_DNA"/>
</dbReference>
<comment type="function">
    <text evidence="8">Catalyzes the decarboxylative condensation of pimeloyl-[acyl-carrier protein] and L-alanine to produce 8-amino-7-oxononanoate (AON), [acyl-carrier protein], and carbon dioxide.</text>
</comment>
<dbReference type="Gene3D" id="3.40.640.10">
    <property type="entry name" value="Type I PLP-dependent aspartate aminotransferase-like (Major domain)"/>
    <property type="match status" value="1"/>
</dbReference>
<comment type="catalytic activity">
    <reaction evidence="7 8">
        <text>6-carboxyhexanoyl-[ACP] + L-alanine + H(+) = (8S)-8-amino-7-oxononanoate + holo-[ACP] + CO2</text>
        <dbReference type="Rhea" id="RHEA:42288"/>
        <dbReference type="Rhea" id="RHEA-COMP:9685"/>
        <dbReference type="Rhea" id="RHEA-COMP:9955"/>
        <dbReference type="ChEBI" id="CHEBI:15378"/>
        <dbReference type="ChEBI" id="CHEBI:16526"/>
        <dbReference type="ChEBI" id="CHEBI:57972"/>
        <dbReference type="ChEBI" id="CHEBI:64479"/>
        <dbReference type="ChEBI" id="CHEBI:78846"/>
        <dbReference type="ChEBI" id="CHEBI:149468"/>
        <dbReference type="EC" id="2.3.1.47"/>
    </reaction>
</comment>
<dbReference type="HAMAP" id="MF_01693">
    <property type="entry name" value="BioF_aminotrans_2"/>
    <property type="match status" value="1"/>
</dbReference>
<evidence type="ECO:0000256" key="7">
    <source>
        <dbReference type="ARBA" id="ARBA00047715"/>
    </source>
</evidence>
<dbReference type="InterPro" id="IPR022834">
    <property type="entry name" value="AONS_Proteobacteria"/>
</dbReference>
<feature type="binding site" evidence="8">
    <location>
        <position position="282"/>
    </location>
    <ligand>
        <name>pyridoxal 5'-phosphate</name>
        <dbReference type="ChEBI" id="CHEBI:597326"/>
    </ligand>
</feature>
<comment type="caution">
    <text evidence="11">The sequence shown here is derived from an EMBL/GenBank/DDBJ whole genome shotgun (WGS) entry which is preliminary data.</text>
</comment>
<evidence type="ECO:0000256" key="1">
    <source>
        <dbReference type="ARBA" id="ARBA00001933"/>
    </source>
</evidence>
<feature type="compositionally biased region" description="Basic residues" evidence="9">
    <location>
        <begin position="13"/>
        <end position="27"/>
    </location>
</feature>